<dbReference type="GO" id="GO:0031647">
    <property type="term" value="P:regulation of protein stability"/>
    <property type="evidence" value="ECO:0007669"/>
    <property type="project" value="UniProtKB-UniRule"/>
</dbReference>
<dbReference type="EMBL" id="AZFT01000004">
    <property type="protein sequence ID" value="KRL87334.1"/>
    <property type="molecule type" value="Genomic_DNA"/>
</dbReference>
<evidence type="ECO:0000256" key="2">
    <source>
        <dbReference type="ARBA" id="ARBA00022475"/>
    </source>
</evidence>
<comment type="subcellular location">
    <subcellularLocation>
        <location evidence="4">Cell membrane</location>
        <topology evidence="4">Peripheral membrane protein</topology>
    </subcellularLocation>
</comment>
<dbReference type="InterPro" id="IPR014268">
    <property type="entry name" value="GtfB"/>
</dbReference>
<keyword evidence="3 4" id="KW-0472">Membrane</keyword>
<dbReference type="AlphaFoldDB" id="A0A0R1U1V7"/>
<dbReference type="RefSeq" id="WP_025086980.1">
    <property type="nucleotide sequence ID" value="NZ_AZFT01000004.1"/>
</dbReference>
<dbReference type="HAMAP" id="MF_01473">
    <property type="entry name" value="GtfB"/>
    <property type="match status" value="1"/>
</dbReference>
<protein>
    <recommendedName>
        <fullName evidence="4">UDP-N-acetylglucosamine--peptide N-acetylglucosaminyltransferase stabilizing protein GtfB</fullName>
    </recommendedName>
    <alternativeName>
        <fullName evidence="4">Glycosyltransferase stabilizing protein GtfB</fullName>
    </alternativeName>
</protein>
<comment type="similarity">
    <text evidence="4">Belongs to the GtfB family.</text>
</comment>
<evidence type="ECO:0000256" key="3">
    <source>
        <dbReference type="ARBA" id="ARBA00023136"/>
    </source>
</evidence>
<evidence type="ECO:0000313" key="5">
    <source>
        <dbReference type="EMBL" id="KRL87334.1"/>
    </source>
</evidence>
<dbReference type="NCBIfam" id="TIGR02919">
    <property type="entry name" value="accessory Sec system glycosylation chaperone GtfB"/>
    <property type="match status" value="1"/>
</dbReference>
<comment type="caution">
    <text evidence="5">The sequence shown here is derived from an EMBL/GenBank/DDBJ whole genome shotgun (WGS) entry which is preliminary data.</text>
</comment>
<dbReference type="Proteomes" id="UP000051324">
    <property type="component" value="Unassembled WGS sequence"/>
</dbReference>
<dbReference type="PATRIC" id="fig|1423724.4.peg.1830"/>
<dbReference type="SUPFAM" id="SSF53756">
    <property type="entry name" value="UDP-Glycosyltransferase/glycogen phosphorylase"/>
    <property type="match status" value="1"/>
</dbReference>
<dbReference type="GO" id="GO:0017122">
    <property type="term" value="C:protein N-acetylglucosaminyltransferase complex"/>
    <property type="evidence" value="ECO:0007669"/>
    <property type="project" value="UniProtKB-UniRule"/>
</dbReference>
<comment type="function">
    <text evidence="4">Required for polymorphic O-glycosylation of the serine-rich repeat protein in this bacteria. A stabilizing protein that is part of the accessory SecA2/SecY2 system specifically required to export serine-rich repeat cell wall proteins usually encoded upstream in the same operon. The GtfA-GtfB complex adds GlcNAc from UDP-GlcNAc to the substrate protein, attaching the first sugar residue. Stabilizes the glycosylation activity of GtfA. Has no N-acetylglucosaminyl transferase activity on its own.</text>
</comment>
<dbReference type="eggNOG" id="COG0438">
    <property type="taxonomic scope" value="Bacteria"/>
</dbReference>
<keyword evidence="2 4" id="KW-1003">Cell membrane</keyword>
<reference evidence="5 6" key="1">
    <citation type="journal article" date="2015" name="Genome Announc.">
        <title>Expanding the biotechnology potential of lactobacilli through comparative genomics of 213 strains and associated genera.</title>
        <authorList>
            <person name="Sun Z."/>
            <person name="Harris H.M."/>
            <person name="McCann A."/>
            <person name="Guo C."/>
            <person name="Argimon S."/>
            <person name="Zhang W."/>
            <person name="Yang X."/>
            <person name="Jeffery I.B."/>
            <person name="Cooney J.C."/>
            <person name="Kagawa T.F."/>
            <person name="Liu W."/>
            <person name="Song Y."/>
            <person name="Salvetti E."/>
            <person name="Wrobel A."/>
            <person name="Rasinkangas P."/>
            <person name="Parkhill J."/>
            <person name="Rea M.C."/>
            <person name="O'Sullivan O."/>
            <person name="Ritari J."/>
            <person name="Douillard F.P."/>
            <person name="Paul Ross R."/>
            <person name="Yang R."/>
            <person name="Briner A.E."/>
            <person name="Felis G.E."/>
            <person name="de Vos W.M."/>
            <person name="Barrangou R."/>
            <person name="Klaenhammer T.R."/>
            <person name="Caufield P.W."/>
            <person name="Cui Y."/>
            <person name="Zhang H."/>
            <person name="O'Toole P.W."/>
        </authorList>
    </citation>
    <scope>NUCLEOTIDE SEQUENCE [LARGE SCALE GENOMIC DNA]</scope>
    <source>
        <strain evidence="5 6">DSM 16634</strain>
    </source>
</reference>
<sequence>MINLFDKNDQKTRDLMTSLDQAGFAHQTVFLADDGWLPLGSESPYMYFTGRTNQGRARYFNELTLPKYWEIHGSNSEASISFYGVTKAKINYALPKERRLIKSVDWLDPSGKLHFTDHYDRAGVRFAQTVYDKAQTPIVRTYFDEAQNEVIVENFVTKDILLTQAGKTLNFKNLVDFTLYYLAQRKFDLQQIFINSLGTPLLVLARLPQTGADVVFWQEELTDNIPGNMQFILDGELPRVKKIVMQDEKTYARAKELVPETEMFANLGFIYAKKRANHHQKTALILTNSDQLEQFITLVDELPDFEFKIAAVTEMSQHLMNLGQADNIELYPNVSQKELADLWQSADFYLDINHQNELQNAVRQAYENDMLILSFENTLHDPNFVAKENVYRPSEAKAMAAKLRRAASERKYLAELLAKQAKQAKEATVAQYQEILGQVK</sequence>
<proteinExistence type="inferred from homology"/>
<organism evidence="5 6">
    <name type="scientific">Ligilactobacillus apodemi DSM 16634 = JCM 16172</name>
    <dbReference type="NCBI Taxonomy" id="1423724"/>
    <lineage>
        <taxon>Bacteria</taxon>
        <taxon>Bacillati</taxon>
        <taxon>Bacillota</taxon>
        <taxon>Bacilli</taxon>
        <taxon>Lactobacillales</taxon>
        <taxon>Lactobacillaceae</taxon>
        <taxon>Ligilactobacillus</taxon>
    </lineage>
</organism>
<evidence type="ECO:0000256" key="1">
    <source>
        <dbReference type="ARBA" id="ARBA00004922"/>
    </source>
</evidence>
<dbReference type="UniPathway" id="UPA00378"/>
<dbReference type="GO" id="GO:0005886">
    <property type="term" value="C:plasma membrane"/>
    <property type="evidence" value="ECO:0007669"/>
    <property type="project" value="UniProtKB-SubCell"/>
</dbReference>
<evidence type="ECO:0000313" key="6">
    <source>
        <dbReference type="Proteomes" id="UP000051324"/>
    </source>
</evidence>
<accession>A0A0R1U1V7</accession>
<dbReference type="STRING" id="1423724.FC32_GL001759"/>
<evidence type="ECO:0000256" key="4">
    <source>
        <dbReference type="HAMAP-Rule" id="MF_01473"/>
    </source>
</evidence>
<comment type="pathway">
    <text evidence="1 4">Protein modification; protein glycosylation.</text>
</comment>
<dbReference type="OrthoDB" id="2136618at2"/>
<keyword evidence="6" id="KW-1185">Reference proteome</keyword>
<name>A0A0R1U1V7_9LACO</name>
<comment type="subunit">
    <text evidence="4">Forms a heterotetramer with 2 subunits each of GtfA and GtfB. Part of the accessory SecA2/SecY2 protein translocation apparatus.</text>
</comment>
<gene>
    <name evidence="4" type="primary">gtfB</name>
    <name evidence="5" type="ORF">FC32_GL001759</name>
</gene>